<protein>
    <submittedName>
        <fullName evidence="1">Uncharacterized protein</fullName>
    </submittedName>
</protein>
<gene>
    <name evidence="1" type="ORF">C2G38_791421</name>
</gene>
<reference evidence="1 2" key="1">
    <citation type="submission" date="2018-06" db="EMBL/GenBank/DDBJ databases">
        <title>Comparative genomics reveals the genomic features of Rhizophagus irregularis, R. cerebriforme, R. diaphanum and Gigaspora rosea, and their symbiotic lifestyle signature.</title>
        <authorList>
            <person name="Morin E."/>
            <person name="San Clemente H."/>
            <person name="Chen E.C.H."/>
            <person name="De La Providencia I."/>
            <person name="Hainaut M."/>
            <person name="Kuo A."/>
            <person name="Kohler A."/>
            <person name="Murat C."/>
            <person name="Tang N."/>
            <person name="Roy S."/>
            <person name="Loubradou J."/>
            <person name="Henrissat B."/>
            <person name="Grigoriev I.V."/>
            <person name="Corradi N."/>
            <person name="Roux C."/>
            <person name="Martin F.M."/>
        </authorList>
    </citation>
    <scope>NUCLEOTIDE SEQUENCE [LARGE SCALE GENOMIC DNA]</scope>
    <source>
        <strain evidence="1 2">DAOM 194757</strain>
    </source>
</reference>
<evidence type="ECO:0000313" key="2">
    <source>
        <dbReference type="Proteomes" id="UP000266673"/>
    </source>
</evidence>
<evidence type="ECO:0000313" key="1">
    <source>
        <dbReference type="EMBL" id="RIB23771.1"/>
    </source>
</evidence>
<comment type="caution">
    <text evidence="1">The sequence shown here is derived from an EMBL/GenBank/DDBJ whole genome shotgun (WGS) entry which is preliminary data.</text>
</comment>
<sequence>MEVPDKFGDSRKEEYGKCKSCNYDNTSPAWCQSCDLWKTALGWTSKNEELDKLIKEYQIDAMKYEGVIEWIPSNKLIDIKEMKKEYKPIKLQKIQETKEESNQIFTATLKDDIQTIKEKSGKYEQLRIEAHVNLMKLQANTLDLLEKVNAIVILILQVATILLM</sequence>
<dbReference type="EMBL" id="QKWP01000244">
    <property type="protein sequence ID" value="RIB23771.1"/>
    <property type="molecule type" value="Genomic_DNA"/>
</dbReference>
<dbReference type="Proteomes" id="UP000266673">
    <property type="component" value="Unassembled WGS sequence"/>
</dbReference>
<name>A0A397VPS6_9GLOM</name>
<proteinExistence type="predicted"/>
<keyword evidence="2" id="KW-1185">Reference proteome</keyword>
<accession>A0A397VPS6</accession>
<dbReference type="OrthoDB" id="10429915at2759"/>
<dbReference type="AlphaFoldDB" id="A0A397VPS6"/>
<organism evidence="1 2">
    <name type="scientific">Gigaspora rosea</name>
    <dbReference type="NCBI Taxonomy" id="44941"/>
    <lineage>
        <taxon>Eukaryota</taxon>
        <taxon>Fungi</taxon>
        <taxon>Fungi incertae sedis</taxon>
        <taxon>Mucoromycota</taxon>
        <taxon>Glomeromycotina</taxon>
        <taxon>Glomeromycetes</taxon>
        <taxon>Diversisporales</taxon>
        <taxon>Gigasporaceae</taxon>
        <taxon>Gigaspora</taxon>
    </lineage>
</organism>